<protein>
    <submittedName>
        <fullName evidence="1">Uncharacterized protein</fullName>
    </submittedName>
</protein>
<gene>
    <name evidence="1" type="ORF">PGLA1383_LOCUS45671</name>
</gene>
<dbReference type="Proteomes" id="UP000654075">
    <property type="component" value="Unassembled WGS sequence"/>
</dbReference>
<sequence>ALESVETDKQKKAMADLLAQKEIVEEHFLLIVQANKGDVERATNFATLYHRSLASWLDHEVTQLAADVRSQVLQEMPDPQKSSERAFQMSFASRNWPDVLEYVLDTNAYLEKQFLTIFHQQKRSFIGPARSRVEKRVLGAYHLLQDVVNQWARKDSSPSATLDVVKGPSPTGPQRSVKELKDFITTHGERIPLNAELAEAHRQIAERLPATADFQIADTKLFAETLEARINDFAYSPEIPGRLTDKLDKALREQSVQAWSLIRGCSERCPLCGSKCDLVGEHARHHCGHHLFPAFHGWMDRNTGLPSFNHCLGVETREGTYECKDGVWRKLEEYLLSDHPAWLPFVRDSSGTSGERDVQLLRAAWVNCREPLLEYFSPMADECPAEWHDSYFEEGRSLIRKDLQTAKDTIRKLRLRTWAPSDE</sequence>
<dbReference type="EMBL" id="CAJNNV010029595">
    <property type="protein sequence ID" value="CAE8629100.1"/>
    <property type="molecule type" value="Genomic_DNA"/>
</dbReference>
<feature type="non-terminal residue" evidence="1">
    <location>
        <position position="1"/>
    </location>
</feature>
<dbReference type="OrthoDB" id="310103at2759"/>
<evidence type="ECO:0000313" key="1">
    <source>
        <dbReference type="EMBL" id="CAE8629100.1"/>
    </source>
</evidence>
<name>A0A813GWP3_POLGL</name>
<dbReference type="AlphaFoldDB" id="A0A813GWP3"/>
<reference evidence="1" key="1">
    <citation type="submission" date="2021-02" db="EMBL/GenBank/DDBJ databases">
        <authorList>
            <person name="Dougan E. K."/>
            <person name="Rhodes N."/>
            <person name="Thang M."/>
            <person name="Chan C."/>
        </authorList>
    </citation>
    <scope>NUCLEOTIDE SEQUENCE</scope>
</reference>
<comment type="caution">
    <text evidence="1">The sequence shown here is derived from an EMBL/GenBank/DDBJ whole genome shotgun (WGS) entry which is preliminary data.</text>
</comment>
<accession>A0A813GWP3</accession>
<organism evidence="1 2">
    <name type="scientific">Polarella glacialis</name>
    <name type="common">Dinoflagellate</name>
    <dbReference type="NCBI Taxonomy" id="89957"/>
    <lineage>
        <taxon>Eukaryota</taxon>
        <taxon>Sar</taxon>
        <taxon>Alveolata</taxon>
        <taxon>Dinophyceae</taxon>
        <taxon>Suessiales</taxon>
        <taxon>Suessiaceae</taxon>
        <taxon>Polarella</taxon>
    </lineage>
</organism>
<keyword evidence="2" id="KW-1185">Reference proteome</keyword>
<proteinExistence type="predicted"/>
<evidence type="ECO:0000313" key="2">
    <source>
        <dbReference type="Proteomes" id="UP000654075"/>
    </source>
</evidence>